<evidence type="ECO:0000313" key="1">
    <source>
        <dbReference type="EMBL" id="ESA06147.1"/>
    </source>
</evidence>
<organism evidence="1">
    <name type="scientific">Rhizophagus irregularis (strain DAOM 181602 / DAOM 197198 / MUCL 43194)</name>
    <name type="common">Arbuscular mycorrhizal fungus</name>
    <name type="synonym">Glomus intraradices</name>
    <dbReference type="NCBI Taxonomy" id="747089"/>
    <lineage>
        <taxon>Eukaryota</taxon>
        <taxon>Fungi</taxon>
        <taxon>Fungi incertae sedis</taxon>
        <taxon>Mucoromycota</taxon>
        <taxon>Glomeromycotina</taxon>
        <taxon>Glomeromycetes</taxon>
        <taxon>Glomerales</taxon>
        <taxon>Glomeraceae</taxon>
        <taxon>Rhizophagus</taxon>
    </lineage>
</organism>
<name>U9TFF0_RHIID</name>
<reference evidence="1" key="1">
    <citation type="submission" date="2013-07" db="EMBL/GenBank/DDBJ databases">
        <title>The genome of an arbuscular mycorrhizal fungus provides insights into the evolution of the oldest plant symbiosis.</title>
        <authorList>
            <consortium name="DOE Joint Genome Institute"/>
            <person name="Tisserant E."/>
            <person name="Malbreil M."/>
            <person name="Kuo A."/>
            <person name="Kohler A."/>
            <person name="Symeonidi A."/>
            <person name="Balestrini R."/>
            <person name="Charron P."/>
            <person name="Duensing N."/>
            <person name="Frei-dit-Frey N."/>
            <person name="Gianinazzi-Pearson V."/>
            <person name="Gilbert B."/>
            <person name="Handa Y."/>
            <person name="Hijri M."/>
            <person name="Kaul R."/>
            <person name="Kawaguchi M."/>
            <person name="Krajinski F."/>
            <person name="Lammers P."/>
            <person name="Lapierre D."/>
            <person name="Masclaux F.G."/>
            <person name="Murat C."/>
            <person name="Morin E."/>
            <person name="Ndikumana S."/>
            <person name="Pagni M."/>
            <person name="Petitpierre D."/>
            <person name="Requena N."/>
            <person name="Rosikiewicz P."/>
            <person name="Riley R."/>
            <person name="Saito K."/>
            <person name="San Clemente H."/>
            <person name="Shapiro H."/>
            <person name="van Tuinen D."/>
            <person name="Becard G."/>
            <person name="Bonfante P."/>
            <person name="Paszkowski U."/>
            <person name="Shachar-Hill Y."/>
            <person name="Young J.P."/>
            <person name="Sanders I.R."/>
            <person name="Henrissat B."/>
            <person name="Rensing S.A."/>
            <person name="Grigoriev I.V."/>
            <person name="Corradi N."/>
            <person name="Roux C."/>
            <person name="Martin F."/>
        </authorList>
    </citation>
    <scope>NUCLEOTIDE SEQUENCE</scope>
    <source>
        <strain evidence="1">DAOM 197198</strain>
    </source>
</reference>
<dbReference type="HOGENOM" id="CLU_2759109_0_0_1"/>
<sequence length="70" mass="8274">MRYRIDGYFKCMLVIWSTGRKAMHDMLLCLSKKVHSEESKVRKLRVAGILHLGQYSNCKSSIYNFEILEF</sequence>
<protein>
    <submittedName>
        <fullName evidence="1">Uncharacterized protein</fullName>
    </submittedName>
</protein>
<gene>
    <name evidence="1" type="ORF">GLOINDRAFT_34558</name>
</gene>
<accession>U9TFF0</accession>
<proteinExistence type="predicted"/>
<dbReference type="AlphaFoldDB" id="U9TFF0"/>
<dbReference type="EMBL" id="KI292006">
    <property type="protein sequence ID" value="ESA06147.1"/>
    <property type="molecule type" value="Genomic_DNA"/>
</dbReference>